<protein>
    <recommendedName>
        <fullName evidence="3">DUF2029 domain-containing protein</fullName>
    </recommendedName>
</protein>
<keyword evidence="1" id="KW-0472">Membrane</keyword>
<keyword evidence="1" id="KW-1133">Transmembrane helix</keyword>
<proteinExistence type="predicted"/>
<comment type="caution">
    <text evidence="2">The sequence shown here is derived from an EMBL/GenBank/DDBJ whole genome shotgun (WGS) entry which is preliminary data.</text>
</comment>
<feature type="transmembrane region" description="Helical" evidence="1">
    <location>
        <begin position="348"/>
        <end position="368"/>
    </location>
</feature>
<dbReference type="EMBL" id="DRYQ01000054">
    <property type="protein sequence ID" value="HHQ50473.1"/>
    <property type="molecule type" value="Genomic_DNA"/>
</dbReference>
<name>A0A7J3Z8J0_9CREN</name>
<accession>A0A7J3Z8J0</accession>
<evidence type="ECO:0000313" key="2">
    <source>
        <dbReference type="EMBL" id="HHQ50473.1"/>
    </source>
</evidence>
<feature type="transmembrane region" description="Helical" evidence="1">
    <location>
        <begin position="148"/>
        <end position="175"/>
    </location>
</feature>
<gene>
    <name evidence="2" type="ORF">ENM66_03880</name>
</gene>
<dbReference type="AlphaFoldDB" id="A0A7J3Z8J0"/>
<evidence type="ECO:0000256" key="1">
    <source>
        <dbReference type="SAM" id="Phobius"/>
    </source>
</evidence>
<keyword evidence="1" id="KW-0812">Transmembrane</keyword>
<feature type="transmembrane region" description="Helical" evidence="1">
    <location>
        <begin position="187"/>
        <end position="206"/>
    </location>
</feature>
<feature type="transmembrane region" description="Helical" evidence="1">
    <location>
        <begin position="280"/>
        <end position="297"/>
    </location>
</feature>
<organism evidence="2">
    <name type="scientific">Ignisphaera aggregans</name>
    <dbReference type="NCBI Taxonomy" id="334771"/>
    <lineage>
        <taxon>Archaea</taxon>
        <taxon>Thermoproteota</taxon>
        <taxon>Thermoprotei</taxon>
        <taxon>Desulfurococcales</taxon>
        <taxon>Desulfurococcaceae</taxon>
        <taxon>Ignisphaera</taxon>
    </lineage>
</organism>
<feature type="transmembrane region" description="Helical" evidence="1">
    <location>
        <begin position="388"/>
        <end position="414"/>
    </location>
</feature>
<reference evidence="2" key="1">
    <citation type="journal article" date="2020" name="mSystems">
        <title>Genome- and Community-Level Interaction Insights into Carbon Utilization and Element Cycling Functions of Hydrothermarchaeota in Hydrothermal Sediment.</title>
        <authorList>
            <person name="Zhou Z."/>
            <person name="Liu Y."/>
            <person name="Xu W."/>
            <person name="Pan J."/>
            <person name="Luo Z.H."/>
            <person name="Li M."/>
        </authorList>
    </citation>
    <scope>NUCLEOTIDE SEQUENCE [LARGE SCALE GENOMIC DNA]</scope>
    <source>
        <strain evidence="2">SpSt-1105</strain>
    </source>
</reference>
<evidence type="ECO:0008006" key="3">
    <source>
        <dbReference type="Google" id="ProtNLM"/>
    </source>
</evidence>
<sequence length="419" mass="47823">MDKVRVVLTALIIRLLFAPFFAHIWDVNTIQVSLYYFYQHGINIYEYVYNVSMWLQTSTNLPLYYEGYAYLPHYLLMNVPLYSLYLTLGGDPLPIKNVFDPSHPLKVAFSPDVHIFLLIIKLPIILSDAIIVWLLYKINRKLAWIYALSPYSVFISAVWGMFDSLIALLLLVTILLLRDRRFFEAGIAYSLSLIKLYTAYAFPVVIAEVWRGGKAKGFIRFVLGALVAQTLTIYFFTKNPTAFLSTTLLFHGERSGGGITPLNILWLIFNIEFNVAFSKLVSAILVGVWSVITLYVVKKGVSIEKAIAISMITGLFLGKLVNEQYLLSVYPLLLIITSETHKLEKYPLIFALLNSTPIYFALPLLASFPSYQSILMLWHKIIVSEEIFFLRHVTLFIIGTLMLFRMVDLLIALLSKPRG</sequence>
<feature type="transmembrane region" description="Helical" evidence="1">
    <location>
        <begin position="113"/>
        <end position="136"/>
    </location>
</feature>
<feature type="transmembrane region" description="Helical" evidence="1">
    <location>
        <begin position="218"/>
        <end position="236"/>
    </location>
</feature>